<dbReference type="Proteomes" id="UP000594468">
    <property type="component" value="Chromosome"/>
</dbReference>
<protein>
    <submittedName>
        <fullName evidence="2">DinB family protein</fullName>
    </submittedName>
</protein>
<dbReference type="KEGG" id="pmet:G4Y79_09390"/>
<reference evidence="2 3" key="1">
    <citation type="submission" date="2020-02" db="EMBL/GenBank/DDBJ databases">
        <authorList>
            <person name="Zheng R.K."/>
            <person name="Sun C.M."/>
        </authorList>
    </citation>
    <scope>NUCLEOTIDE SEQUENCE [LARGE SCALE GENOMIC DNA]</scope>
    <source>
        <strain evidence="3">rifampicinis</strain>
    </source>
</reference>
<dbReference type="RefSeq" id="WP_195172633.1">
    <property type="nucleotide sequence ID" value="NZ_CP062983.1"/>
</dbReference>
<name>A0A7S8IFB6_9CHLR</name>
<evidence type="ECO:0000313" key="2">
    <source>
        <dbReference type="EMBL" id="QPC84570.1"/>
    </source>
</evidence>
<evidence type="ECO:0000313" key="3">
    <source>
        <dbReference type="Proteomes" id="UP000594468"/>
    </source>
</evidence>
<organism evidence="2 3">
    <name type="scientific">Phototrophicus methaneseepsis</name>
    <dbReference type="NCBI Taxonomy" id="2710758"/>
    <lineage>
        <taxon>Bacteria</taxon>
        <taxon>Bacillati</taxon>
        <taxon>Chloroflexota</taxon>
        <taxon>Candidatus Thermofontia</taxon>
        <taxon>Phototrophicales</taxon>
        <taxon>Phototrophicaceae</taxon>
        <taxon>Phototrophicus</taxon>
    </lineage>
</organism>
<accession>A0A7S8IFB6</accession>
<dbReference type="InterPro" id="IPR024775">
    <property type="entry name" value="DinB-like"/>
</dbReference>
<dbReference type="Gene3D" id="1.20.120.450">
    <property type="entry name" value="dinb family like domain"/>
    <property type="match status" value="1"/>
</dbReference>
<dbReference type="Pfam" id="PF12867">
    <property type="entry name" value="DinB_2"/>
    <property type="match status" value="1"/>
</dbReference>
<feature type="domain" description="DinB-like" evidence="1">
    <location>
        <begin position="23"/>
        <end position="147"/>
    </location>
</feature>
<dbReference type="InterPro" id="IPR034660">
    <property type="entry name" value="DinB/YfiT-like"/>
</dbReference>
<evidence type="ECO:0000259" key="1">
    <source>
        <dbReference type="Pfam" id="PF12867"/>
    </source>
</evidence>
<dbReference type="SUPFAM" id="SSF109854">
    <property type="entry name" value="DinB/YfiT-like putative metalloenzymes"/>
    <property type="match status" value="1"/>
</dbReference>
<sequence length="160" mass="18770">MDSDQILRQHLLKLLSARQAHLMFDDAVNDFPEDKINAYPPNVPYTPWHLLEHIRRAQWDILDYIRNADYEGMNWPDDYWPPQDEQADMAAWQQTIDKFHEDLNALEDIVRDPKTDLMAPIPHGQNGHTILREVLLVADHNAYHIGELGILRQVLDAWTK</sequence>
<dbReference type="EMBL" id="CP062983">
    <property type="protein sequence ID" value="QPC84570.1"/>
    <property type="molecule type" value="Genomic_DNA"/>
</dbReference>
<gene>
    <name evidence="2" type="ORF">G4Y79_09390</name>
</gene>
<proteinExistence type="predicted"/>
<dbReference type="AlphaFoldDB" id="A0A7S8IFB6"/>
<keyword evidence="3" id="KW-1185">Reference proteome</keyword>